<evidence type="ECO:0000256" key="1">
    <source>
        <dbReference type="ARBA" id="ARBA00023157"/>
    </source>
</evidence>
<evidence type="ECO:0000256" key="2">
    <source>
        <dbReference type="PROSITE-ProRule" id="PRU00196"/>
    </source>
</evidence>
<dbReference type="GO" id="GO:0016020">
    <property type="term" value="C:membrane"/>
    <property type="evidence" value="ECO:0007669"/>
    <property type="project" value="InterPro"/>
</dbReference>
<dbReference type="Pfam" id="PF01186">
    <property type="entry name" value="Lysyl_oxidase"/>
    <property type="match status" value="1"/>
</dbReference>
<feature type="disulfide bond" evidence="2">
    <location>
        <begin position="10"/>
        <end position="20"/>
    </location>
</feature>
<feature type="disulfide bond" evidence="2">
    <location>
        <begin position="150"/>
        <end position="160"/>
    </location>
</feature>
<dbReference type="AlphaFoldDB" id="A0AAV2RDD6"/>
<dbReference type="FunFam" id="3.10.250.10:FF:000008">
    <property type="entry name" value="Lysyl oxidase homolog 2"/>
    <property type="match status" value="1"/>
</dbReference>
<feature type="disulfide bond" evidence="2">
    <location>
        <begin position="106"/>
        <end position="170"/>
    </location>
</feature>
<dbReference type="Pfam" id="PF00530">
    <property type="entry name" value="SRCR"/>
    <property type="match status" value="2"/>
</dbReference>
<sequence>GQYWMDNLFCNGAENNLTDCRHDGWGKHDCQTDESAGVVCKTHFSSTTTPAPDPDVAAKDEPAMNLTRLDHAISGKIKVRLLGGRNTEEGRVEILVPGSDTWGLMCGDGWSLFEATVVCRQLGMGYAQSAMSTGYFGGNSSNIILSGLKCTGNEKNIDQCLHNTIGDVFCPGPASNPNIAELTCVEKMADLVPDVFELARSTHLEDKQLFFLGCAMEENCLASSADLAK</sequence>
<proteinExistence type="predicted"/>
<name>A0AAV2RDD6_MEGNR</name>
<dbReference type="PRINTS" id="PR00258">
    <property type="entry name" value="SPERACTRCPTR"/>
</dbReference>
<dbReference type="InterPro" id="IPR001190">
    <property type="entry name" value="SRCR"/>
</dbReference>
<accession>A0AAV2RDD6</accession>
<dbReference type="PROSITE" id="PS50287">
    <property type="entry name" value="SRCR_2"/>
    <property type="match status" value="2"/>
</dbReference>
<dbReference type="EMBL" id="CAXKWB010021457">
    <property type="protein sequence ID" value="CAL4123186.1"/>
    <property type="molecule type" value="Genomic_DNA"/>
</dbReference>
<evidence type="ECO:0000313" key="5">
    <source>
        <dbReference type="Proteomes" id="UP001497623"/>
    </source>
</evidence>
<feature type="domain" description="SRCR" evidence="3">
    <location>
        <begin position="79"/>
        <end position="185"/>
    </location>
</feature>
<evidence type="ECO:0000313" key="4">
    <source>
        <dbReference type="EMBL" id="CAL4123186.1"/>
    </source>
</evidence>
<dbReference type="InterPro" id="IPR001695">
    <property type="entry name" value="Lysyl_oxidase"/>
</dbReference>
<dbReference type="SUPFAM" id="SSF56487">
    <property type="entry name" value="SRCR-like"/>
    <property type="match status" value="2"/>
</dbReference>
<comment type="caution">
    <text evidence="2">Lacks conserved residue(s) required for the propagation of feature annotation.</text>
</comment>
<feature type="non-terminal residue" evidence="4">
    <location>
        <position position="229"/>
    </location>
</feature>
<comment type="caution">
    <text evidence="4">The sequence shown here is derived from an EMBL/GenBank/DDBJ whole genome shotgun (WGS) entry which is preliminary data.</text>
</comment>
<dbReference type="Gene3D" id="3.10.250.10">
    <property type="entry name" value="SRCR-like domain"/>
    <property type="match status" value="2"/>
</dbReference>
<dbReference type="PANTHER" id="PTHR45817:SF4">
    <property type="entry name" value="LYSYL OXIDASE-LIKE-RELATED"/>
    <property type="match status" value="1"/>
</dbReference>
<feature type="domain" description="SRCR" evidence="3">
    <location>
        <begin position="1"/>
        <end position="41"/>
    </location>
</feature>
<dbReference type="InterPro" id="IPR036772">
    <property type="entry name" value="SRCR-like_dom_sf"/>
</dbReference>
<dbReference type="GO" id="GO:0004720">
    <property type="term" value="F:protein-lysine 6-oxidase activity"/>
    <property type="evidence" value="ECO:0007669"/>
    <property type="project" value="TreeGrafter"/>
</dbReference>
<evidence type="ECO:0000259" key="3">
    <source>
        <dbReference type="PROSITE" id="PS50287"/>
    </source>
</evidence>
<reference evidence="4 5" key="1">
    <citation type="submission" date="2024-05" db="EMBL/GenBank/DDBJ databases">
        <authorList>
            <person name="Wallberg A."/>
        </authorList>
    </citation>
    <scope>NUCLEOTIDE SEQUENCE [LARGE SCALE GENOMIC DNA]</scope>
</reference>
<dbReference type="Proteomes" id="UP001497623">
    <property type="component" value="Unassembled WGS sequence"/>
</dbReference>
<feature type="non-terminal residue" evidence="4">
    <location>
        <position position="1"/>
    </location>
</feature>
<dbReference type="PANTHER" id="PTHR45817">
    <property type="entry name" value="LYSYL OXIDASE-LIKE-RELATED"/>
    <property type="match status" value="1"/>
</dbReference>
<dbReference type="GO" id="GO:0005507">
    <property type="term" value="F:copper ion binding"/>
    <property type="evidence" value="ECO:0007669"/>
    <property type="project" value="InterPro"/>
</dbReference>
<protein>
    <recommendedName>
        <fullName evidence="3">SRCR domain-containing protein</fullName>
    </recommendedName>
</protein>
<keyword evidence="5" id="KW-1185">Reference proteome</keyword>
<dbReference type="InterPro" id="IPR050912">
    <property type="entry name" value="LOX-like_protein"/>
</dbReference>
<dbReference type="GO" id="GO:0005615">
    <property type="term" value="C:extracellular space"/>
    <property type="evidence" value="ECO:0007669"/>
    <property type="project" value="TreeGrafter"/>
</dbReference>
<gene>
    <name evidence="4" type="ORF">MNOR_LOCUS23874</name>
</gene>
<dbReference type="SMART" id="SM00202">
    <property type="entry name" value="SR"/>
    <property type="match status" value="1"/>
</dbReference>
<keyword evidence="1 2" id="KW-1015">Disulfide bond</keyword>
<organism evidence="4 5">
    <name type="scientific">Meganyctiphanes norvegica</name>
    <name type="common">Northern krill</name>
    <name type="synonym">Thysanopoda norvegica</name>
    <dbReference type="NCBI Taxonomy" id="48144"/>
    <lineage>
        <taxon>Eukaryota</taxon>
        <taxon>Metazoa</taxon>
        <taxon>Ecdysozoa</taxon>
        <taxon>Arthropoda</taxon>
        <taxon>Crustacea</taxon>
        <taxon>Multicrustacea</taxon>
        <taxon>Malacostraca</taxon>
        <taxon>Eumalacostraca</taxon>
        <taxon>Eucarida</taxon>
        <taxon>Euphausiacea</taxon>
        <taxon>Euphausiidae</taxon>
        <taxon>Meganyctiphanes</taxon>
    </lineage>
</organism>